<dbReference type="OrthoDB" id="10021397at2759"/>
<evidence type="ECO:0000313" key="8">
    <source>
        <dbReference type="EMBL" id="CCD26394.1"/>
    </source>
</evidence>
<feature type="transmembrane region" description="Helical" evidence="6">
    <location>
        <begin position="109"/>
        <end position="130"/>
    </location>
</feature>
<dbReference type="SUPFAM" id="SSF103473">
    <property type="entry name" value="MFS general substrate transporter"/>
    <property type="match status" value="1"/>
</dbReference>
<dbReference type="RefSeq" id="XP_003671637.1">
    <property type="nucleotide sequence ID" value="XM_003671589.1"/>
</dbReference>
<feature type="domain" description="Major facilitator superfamily (MFS) profile" evidence="7">
    <location>
        <begin position="45"/>
        <end position="567"/>
    </location>
</feature>
<dbReference type="GO" id="GO:0000329">
    <property type="term" value="C:fungal-type vacuole membrane"/>
    <property type="evidence" value="ECO:0007669"/>
    <property type="project" value="EnsemblFungi"/>
</dbReference>
<evidence type="ECO:0000313" key="9">
    <source>
        <dbReference type="Proteomes" id="UP000000689"/>
    </source>
</evidence>
<dbReference type="HOGENOM" id="CLU_000960_22_3_1"/>
<dbReference type="OMA" id="FYLWRSI"/>
<evidence type="ECO:0000256" key="5">
    <source>
        <dbReference type="ARBA" id="ARBA00023136"/>
    </source>
</evidence>
<keyword evidence="5 6" id="KW-0472">Membrane</keyword>
<dbReference type="Pfam" id="PF07690">
    <property type="entry name" value="MFS_1"/>
    <property type="match status" value="1"/>
</dbReference>
<dbReference type="InterPro" id="IPR011701">
    <property type="entry name" value="MFS"/>
</dbReference>
<dbReference type="GeneID" id="11495925"/>
<evidence type="ECO:0000256" key="1">
    <source>
        <dbReference type="ARBA" id="ARBA00004141"/>
    </source>
</evidence>
<dbReference type="Proteomes" id="UP000000689">
    <property type="component" value="Chromosome 8"/>
</dbReference>
<evidence type="ECO:0000256" key="3">
    <source>
        <dbReference type="ARBA" id="ARBA00022692"/>
    </source>
</evidence>
<feature type="transmembrane region" description="Helical" evidence="6">
    <location>
        <begin position="296"/>
        <end position="317"/>
    </location>
</feature>
<dbReference type="GO" id="GO:0015174">
    <property type="term" value="F:basic amino acid transmembrane transporter activity"/>
    <property type="evidence" value="ECO:0007669"/>
    <property type="project" value="EnsemblFungi"/>
</dbReference>
<proteinExistence type="inferred from homology"/>
<feature type="transmembrane region" description="Helical" evidence="6">
    <location>
        <begin position="240"/>
        <end position="260"/>
    </location>
</feature>
<feature type="transmembrane region" description="Helical" evidence="6">
    <location>
        <begin position="202"/>
        <end position="220"/>
    </location>
</feature>
<feature type="transmembrane region" description="Helical" evidence="6">
    <location>
        <begin position="542"/>
        <end position="563"/>
    </location>
</feature>
<keyword evidence="9" id="KW-1185">Reference proteome</keyword>
<dbReference type="KEGG" id="ndi:NDAI_0H02200"/>
<dbReference type="Gene3D" id="1.20.1720.10">
    <property type="entry name" value="Multidrug resistance protein D"/>
    <property type="match status" value="1"/>
</dbReference>
<dbReference type="Gene3D" id="1.20.1250.20">
    <property type="entry name" value="MFS general substrate transporter like domains"/>
    <property type="match status" value="1"/>
</dbReference>
<evidence type="ECO:0000259" key="7">
    <source>
        <dbReference type="PROSITE" id="PS50850"/>
    </source>
</evidence>
<feature type="transmembrane region" description="Helical" evidence="6">
    <location>
        <begin position="422"/>
        <end position="450"/>
    </location>
</feature>
<feature type="transmembrane region" description="Helical" evidence="6">
    <location>
        <begin position="171"/>
        <end position="190"/>
    </location>
</feature>
<comment type="similarity">
    <text evidence="2">Belongs to the major facilitator superfamily.</text>
</comment>
<evidence type="ECO:0000256" key="6">
    <source>
        <dbReference type="SAM" id="Phobius"/>
    </source>
</evidence>
<feature type="transmembrane region" description="Helical" evidence="6">
    <location>
        <begin position="371"/>
        <end position="392"/>
    </location>
</feature>
<gene>
    <name evidence="8" type="primary">NDAI0H02200</name>
    <name evidence="8" type="ordered locus">NDAI_0H02200</name>
</gene>
<dbReference type="InterPro" id="IPR036259">
    <property type="entry name" value="MFS_trans_sf"/>
</dbReference>
<dbReference type="PROSITE" id="PS50850">
    <property type="entry name" value="MFS"/>
    <property type="match status" value="1"/>
</dbReference>
<feature type="transmembrane region" description="Helical" evidence="6">
    <location>
        <begin position="266"/>
        <end position="284"/>
    </location>
</feature>
<feature type="transmembrane region" description="Helical" evidence="6">
    <location>
        <begin position="462"/>
        <end position="481"/>
    </location>
</feature>
<evidence type="ECO:0000256" key="4">
    <source>
        <dbReference type="ARBA" id="ARBA00022989"/>
    </source>
</evidence>
<name>G0WF33_NAUDC</name>
<feature type="transmembrane region" description="Helical" evidence="6">
    <location>
        <begin position="337"/>
        <end position="359"/>
    </location>
</feature>
<dbReference type="EMBL" id="HE580274">
    <property type="protein sequence ID" value="CCD26394.1"/>
    <property type="molecule type" value="Genomic_DNA"/>
</dbReference>
<dbReference type="InterPro" id="IPR020846">
    <property type="entry name" value="MFS_dom"/>
</dbReference>
<keyword evidence="4 6" id="KW-1133">Transmembrane helix</keyword>
<comment type="subcellular location">
    <subcellularLocation>
        <location evidence="1">Membrane</location>
        <topology evidence="1">Multi-pass membrane protein</topology>
    </subcellularLocation>
</comment>
<dbReference type="CDD" id="cd17502">
    <property type="entry name" value="MFS_Azr1_MDR_like"/>
    <property type="match status" value="1"/>
</dbReference>
<dbReference type="eggNOG" id="KOG0254">
    <property type="taxonomic scope" value="Eukaryota"/>
</dbReference>
<dbReference type="PANTHER" id="PTHR23501">
    <property type="entry name" value="MAJOR FACILITATOR SUPERFAMILY"/>
    <property type="match status" value="1"/>
</dbReference>
<dbReference type="AlphaFoldDB" id="G0WF33"/>
<keyword evidence="3 6" id="KW-0812">Transmembrane</keyword>
<sequence>MDPLDETSSLLPARSTIEEVPEGEYEISLEKKYHEHNLSLPKVPILSSLWLGSFFSSLDSTIVANIMNRVAEEFAESDKKQWIATSFLLTNTAFQPLYGKLSDITGRKFAVLTAHFFFGLGCLLTCFAQNVTQFSIARAICGMGAGGINAMSSITTSDICTTRERGIFQGYANIVFGMGQVLGAPLGGLFLDHIGWRTLFGIQVPMIMFCSYLTITNVNIKLLHVPPRKERFTWKNLSRIDIFGSLSLVATISGILFLTSTQLDKLLLSLFTFISFGLFMWIELYYAKERILPFDLLNGSFGLCSVVTVISSYVVFGDIFRSPIYLQLIQDISVTKTGLFLIIPSIAMAGGSLVTGWILRNTTKNLSHCAYGIILSGVIIQLAGLVIAYLLIGHLNPSLNQLGNVFNIAMENFTSGSRTWKVIFVFSLLLGSYGYSSILVATLVSIVFTIEKSQQGTMTGIFYLWRSIGNVLGASLTLVLYRNTLAKRLWIYMFETENKPDSYIFTKDQYYNLIRDSGCLRRVNFPIETLKSLLNIYRGSFLISYIPNIALSVLGIMVACVLLRKYANAHA</sequence>
<protein>
    <recommendedName>
        <fullName evidence="7">Major facilitator superfamily (MFS) profile domain-containing protein</fullName>
    </recommendedName>
</protein>
<dbReference type="PANTHER" id="PTHR23501:SF47">
    <property type="entry name" value="VACUOLAR BASIC AMINO ACID TRANSPORTER 1"/>
    <property type="match status" value="1"/>
</dbReference>
<evidence type="ECO:0000256" key="2">
    <source>
        <dbReference type="ARBA" id="ARBA00008335"/>
    </source>
</evidence>
<reference evidence="8 9" key="1">
    <citation type="journal article" date="2011" name="Proc. Natl. Acad. Sci. U.S.A.">
        <title>Evolutionary erosion of yeast sex chromosomes by mating-type switching accidents.</title>
        <authorList>
            <person name="Gordon J.L."/>
            <person name="Armisen D."/>
            <person name="Proux-Wera E."/>
            <person name="Oheigeartaigh S.S."/>
            <person name="Byrne K.P."/>
            <person name="Wolfe K.H."/>
        </authorList>
    </citation>
    <scope>NUCLEOTIDE SEQUENCE [LARGE SCALE GENOMIC DNA]</scope>
    <source>
        <strain evidence="9">ATCC 10597 / BCRC 20456 / CBS 421 / NBRC 0211 / NRRL Y-12639</strain>
    </source>
</reference>
<accession>G0WF33</accession>
<organism evidence="8 9">
    <name type="scientific">Naumovozyma dairenensis (strain ATCC 10597 / BCRC 20456 / CBS 421 / NBRC 0211 / NRRL Y-12639)</name>
    <name type="common">Saccharomyces dairenensis</name>
    <dbReference type="NCBI Taxonomy" id="1071378"/>
    <lineage>
        <taxon>Eukaryota</taxon>
        <taxon>Fungi</taxon>
        <taxon>Dikarya</taxon>
        <taxon>Ascomycota</taxon>
        <taxon>Saccharomycotina</taxon>
        <taxon>Saccharomycetes</taxon>
        <taxon>Saccharomycetales</taxon>
        <taxon>Saccharomycetaceae</taxon>
        <taxon>Naumovozyma</taxon>
    </lineage>
</organism>